<protein>
    <submittedName>
        <fullName evidence="2">Uncharacterized protein</fullName>
    </submittedName>
</protein>
<gene>
    <name evidence="2" type="ORF">TSUD_374350</name>
</gene>
<feature type="region of interest" description="Disordered" evidence="1">
    <location>
        <begin position="1"/>
        <end position="29"/>
    </location>
</feature>
<organism evidence="2 3">
    <name type="scientific">Trifolium subterraneum</name>
    <name type="common">Subterranean clover</name>
    <dbReference type="NCBI Taxonomy" id="3900"/>
    <lineage>
        <taxon>Eukaryota</taxon>
        <taxon>Viridiplantae</taxon>
        <taxon>Streptophyta</taxon>
        <taxon>Embryophyta</taxon>
        <taxon>Tracheophyta</taxon>
        <taxon>Spermatophyta</taxon>
        <taxon>Magnoliopsida</taxon>
        <taxon>eudicotyledons</taxon>
        <taxon>Gunneridae</taxon>
        <taxon>Pentapetalae</taxon>
        <taxon>rosids</taxon>
        <taxon>fabids</taxon>
        <taxon>Fabales</taxon>
        <taxon>Fabaceae</taxon>
        <taxon>Papilionoideae</taxon>
        <taxon>50 kb inversion clade</taxon>
        <taxon>NPAAA clade</taxon>
        <taxon>Hologalegina</taxon>
        <taxon>IRL clade</taxon>
        <taxon>Trifolieae</taxon>
        <taxon>Trifolium</taxon>
    </lineage>
</organism>
<sequence>MSVKHTPPNLLGPGEDTGQSEQKRNGAKWKAKLQLEATEGVIRVSCGPRGTIFKPWFASWDSCSGYNNAKIRGTINSINLHDFSNIWQINLINQRFKAGRSPSYLLAAENLTMKSGITEEIFGFHA</sequence>
<evidence type="ECO:0000256" key="1">
    <source>
        <dbReference type="SAM" id="MobiDB-lite"/>
    </source>
</evidence>
<dbReference type="AlphaFoldDB" id="A0A2Z6P111"/>
<evidence type="ECO:0000313" key="2">
    <source>
        <dbReference type="EMBL" id="GAU49416.1"/>
    </source>
</evidence>
<reference evidence="3" key="1">
    <citation type="journal article" date="2017" name="Front. Plant Sci.">
        <title>Climate Clever Clovers: New Paradigm to Reduce the Environmental Footprint of Ruminants by Breeding Low Methanogenic Forages Utilizing Haplotype Variation.</title>
        <authorList>
            <person name="Kaur P."/>
            <person name="Appels R."/>
            <person name="Bayer P.E."/>
            <person name="Keeble-Gagnere G."/>
            <person name="Wang J."/>
            <person name="Hirakawa H."/>
            <person name="Shirasawa K."/>
            <person name="Vercoe P."/>
            <person name="Stefanova K."/>
            <person name="Durmic Z."/>
            <person name="Nichols P."/>
            <person name="Revell C."/>
            <person name="Isobe S.N."/>
            <person name="Edwards D."/>
            <person name="Erskine W."/>
        </authorList>
    </citation>
    <scope>NUCLEOTIDE SEQUENCE [LARGE SCALE GENOMIC DNA]</scope>
    <source>
        <strain evidence="3">cv. Daliak</strain>
    </source>
</reference>
<evidence type="ECO:0000313" key="3">
    <source>
        <dbReference type="Proteomes" id="UP000242715"/>
    </source>
</evidence>
<proteinExistence type="predicted"/>
<keyword evidence="3" id="KW-1185">Reference proteome</keyword>
<name>A0A2Z6P111_TRISU</name>
<accession>A0A2Z6P111</accession>
<dbReference type="EMBL" id="DF974560">
    <property type="protein sequence ID" value="GAU49416.1"/>
    <property type="molecule type" value="Genomic_DNA"/>
</dbReference>
<dbReference type="Proteomes" id="UP000242715">
    <property type="component" value="Unassembled WGS sequence"/>
</dbReference>